<keyword evidence="6" id="KW-1015">Disulfide bond</keyword>
<dbReference type="GO" id="GO:0009897">
    <property type="term" value="C:external side of plasma membrane"/>
    <property type="evidence" value="ECO:0007669"/>
    <property type="project" value="TreeGrafter"/>
</dbReference>
<proteinExistence type="inferred from homology"/>
<feature type="transmembrane region" description="Helical" evidence="12">
    <location>
        <begin position="280"/>
        <end position="299"/>
    </location>
</feature>
<feature type="domain" description="G-protein coupled receptors family 1 profile" evidence="13">
    <location>
        <begin position="259"/>
        <end position="443"/>
    </location>
</feature>
<dbReference type="GO" id="GO:0060326">
    <property type="term" value="P:cell chemotaxis"/>
    <property type="evidence" value="ECO:0007669"/>
    <property type="project" value="TreeGrafter"/>
</dbReference>
<evidence type="ECO:0000256" key="3">
    <source>
        <dbReference type="ARBA" id="ARBA00022989"/>
    </source>
</evidence>
<dbReference type="InterPro" id="IPR001277">
    <property type="entry name" value="CXCR4/ACKR2"/>
</dbReference>
<protein>
    <recommendedName>
        <fullName evidence="13">G-protein coupled receptors family 1 profile domain-containing protein</fullName>
    </recommendedName>
</protein>
<evidence type="ECO:0000256" key="8">
    <source>
        <dbReference type="ARBA" id="ARBA00023180"/>
    </source>
</evidence>
<dbReference type="PANTHER" id="PTHR10489">
    <property type="entry name" value="CELL ADHESION MOLECULE"/>
    <property type="match status" value="1"/>
</dbReference>
<dbReference type="SUPFAM" id="SSF81321">
    <property type="entry name" value="Family A G protein-coupled receptor-like"/>
    <property type="match status" value="1"/>
</dbReference>
<keyword evidence="9 10" id="KW-0807">Transducer</keyword>
<keyword evidence="15" id="KW-1185">Reference proteome</keyword>
<keyword evidence="4 10" id="KW-0297">G-protein coupled receptor</keyword>
<evidence type="ECO:0000256" key="6">
    <source>
        <dbReference type="ARBA" id="ARBA00023157"/>
    </source>
</evidence>
<feature type="region of interest" description="Disordered" evidence="11">
    <location>
        <begin position="62"/>
        <end position="99"/>
    </location>
</feature>
<keyword evidence="2 10" id="KW-0812">Transmembrane</keyword>
<dbReference type="Proteomes" id="UP001311232">
    <property type="component" value="Unassembled WGS sequence"/>
</dbReference>
<evidence type="ECO:0000256" key="1">
    <source>
        <dbReference type="ARBA" id="ARBA00004370"/>
    </source>
</evidence>
<feature type="region of interest" description="Disordered" evidence="11">
    <location>
        <begin position="1"/>
        <end position="45"/>
    </location>
</feature>
<evidence type="ECO:0000256" key="2">
    <source>
        <dbReference type="ARBA" id="ARBA00022692"/>
    </source>
</evidence>
<accession>A0AAV9R0C7</accession>
<dbReference type="PRINTS" id="PR00237">
    <property type="entry name" value="GPCRRHODOPSN"/>
</dbReference>
<dbReference type="InterPro" id="IPR050119">
    <property type="entry name" value="CCR1-9-like"/>
</dbReference>
<sequence>MEDDEDEEDKEGEQDIEDEDEEEQQQEVHQEEEEDESQDTEVTYRVTFPEMAKYNAAVAAAAAAAAADSDSSDSRKLRCRSSIQPGSRSPRAGTSPEGTDPALALALGVDGDVLSAFHVFYSPEAERLALEATEKGIPQQQLAAASSSADGPDTWPRWQRIRTKLLLLLLLLQQRSLRASRGYYNNLAPLTSRYDRSPLILEKWTLCASNSTANTNTSDGSADFDVNVHELCARALSGNFKKIFLPTVYGIIFTLGIVGNGLVVLVVGYQKTVKTTTDKYRLHLSIADLLFILTLPFWAETWHFGGCLCLLVHLIYTVSLYSTVLYSSVLILAFVSLDRYLAVIRATDSWATRKLLGSRVIYVGAWLPAAILTVPDLVFARVQDLQDVSSSGYLYVEDGVESTGSSAICQRIYPAESGLTLTAVFHFQHILVGFVLPGVVILMSSLLPPTEEEGESVVDSDTGTGTRDEVDTEASGHSRLPRASQERDEVNGWMSSMLISTVRSGLLHLIIATCDKFQPRKLLL</sequence>
<evidence type="ECO:0000256" key="11">
    <source>
        <dbReference type="SAM" id="MobiDB-lite"/>
    </source>
</evidence>
<dbReference type="GO" id="GO:0022008">
    <property type="term" value="P:neurogenesis"/>
    <property type="evidence" value="ECO:0007669"/>
    <property type="project" value="TreeGrafter"/>
</dbReference>
<feature type="compositionally biased region" description="Acidic residues" evidence="11">
    <location>
        <begin position="1"/>
        <end position="39"/>
    </location>
</feature>
<dbReference type="InterPro" id="IPR017452">
    <property type="entry name" value="GPCR_Rhodpsn_7TM"/>
</dbReference>
<organism evidence="14 15">
    <name type="scientific">Crenichthys baileyi</name>
    <name type="common">White River springfish</name>
    <dbReference type="NCBI Taxonomy" id="28760"/>
    <lineage>
        <taxon>Eukaryota</taxon>
        <taxon>Metazoa</taxon>
        <taxon>Chordata</taxon>
        <taxon>Craniata</taxon>
        <taxon>Vertebrata</taxon>
        <taxon>Euteleostomi</taxon>
        <taxon>Actinopterygii</taxon>
        <taxon>Neopterygii</taxon>
        <taxon>Teleostei</taxon>
        <taxon>Neoteleostei</taxon>
        <taxon>Acanthomorphata</taxon>
        <taxon>Ovalentaria</taxon>
        <taxon>Atherinomorphae</taxon>
        <taxon>Cyprinodontiformes</taxon>
        <taxon>Goodeidae</taxon>
        <taxon>Crenichthys</taxon>
    </lineage>
</organism>
<dbReference type="GO" id="GO:0016493">
    <property type="term" value="F:C-C chemokine receptor activity"/>
    <property type="evidence" value="ECO:0007669"/>
    <property type="project" value="TreeGrafter"/>
</dbReference>
<evidence type="ECO:0000256" key="12">
    <source>
        <dbReference type="SAM" id="Phobius"/>
    </source>
</evidence>
<reference evidence="14 15" key="1">
    <citation type="submission" date="2021-06" db="EMBL/GenBank/DDBJ databases">
        <authorList>
            <person name="Palmer J.M."/>
        </authorList>
    </citation>
    <scope>NUCLEOTIDE SEQUENCE [LARGE SCALE GENOMIC DNA]</scope>
    <source>
        <strain evidence="14 15">MEX-2019</strain>
        <tissue evidence="14">Muscle</tissue>
    </source>
</reference>
<dbReference type="EMBL" id="JAHHUM010002614">
    <property type="protein sequence ID" value="KAK5602487.1"/>
    <property type="molecule type" value="Genomic_DNA"/>
</dbReference>
<evidence type="ECO:0000256" key="5">
    <source>
        <dbReference type="ARBA" id="ARBA00023136"/>
    </source>
</evidence>
<dbReference type="GO" id="GO:0007204">
    <property type="term" value="P:positive regulation of cytosolic calcium ion concentration"/>
    <property type="evidence" value="ECO:0007669"/>
    <property type="project" value="TreeGrafter"/>
</dbReference>
<evidence type="ECO:0000313" key="14">
    <source>
        <dbReference type="EMBL" id="KAK5602487.1"/>
    </source>
</evidence>
<gene>
    <name evidence="14" type="ORF">CRENBAI_010969</name>
</gene>
<dbReference type="GO" id="GO:0006955">
    <property type="term" value="P:immune response"/>
    <property type="evidence" value="ECO:0007669"/>
    <property type="project" value="TreeGrafter"/>
</dbReference>
<keyword evidence="5 12" id="KW-0472">Membrane</keyword>
<dbReference type="InterPro" id="IPR000276">
    <property type="entry name" value="GPCR_Rhodpsn"/>
</dbReference>
<dbReference type="GO" id="GO:0019957">
    <property type="term" value="F:C-C chemokine binding"/>
    <property type="evidence" value="ECO:0007669"/>
    <property type="project" value="TreeGrafter"/>
</dbReference>
<feature type="transmembrane region" description="Helical" evidence="12">
    <location>
        <begin position="356"/>
        <end position="374"/>
    </location>
</feature>
<feature type="transmembrane region" description="Helical" evidence="12">
    <location>
        <begin position="311"/>
        <end position="335"/>
    </location>
</feature>
<dbReference type="PROSITE" id="PS00237">
    <property type="entry name" value="G_PROTEIN_RECEP_F1_1"/>
    <property type="match status" value="1"/>
</dbReference>
<evidence type="ECO:0000256" key="7">
    <source>
        <dbReference type="ARBA" id="ARBA00023170"/>
    </source>
</evidence>
<evidence type="ECO:0000256" key="9">
    <source>
        <dbReference type="ARBA" id="ARBA00023224"/>
    </source>
</evidence>
<dbReference type="AlphaFoldDB" id="A0AAV9R0C7"/>
<dbReference type="GO" id="GO:0007420">
    <property type="term" value="P:brain development"/>
    <property type="evidence" value="ECO:0007669"/>
    <property type="project" value="TreeGrafter"/>
</dbReference>
<comment type="similarity">
    <text evidence="10">Belongs to the G-protein coupled receptor 1 family.</text>
</comment>
<evidence type="ECO:0000259" key="13">
    <source>
        <dbReference type="PROSITE" id="PS50262"/>
    </source>
</evidence>
<name>A0AAV9R0C7_9TELE</name>
<dbReference type="PRINTS" id="PR00645">
    <property type="entry name" value="CXCCHMKINER4"/>
</dbReference>
<keyword evidence="7 10" id="KW-0675">Receptor</keyword>
<evidence type="ECO:0000256" key="4">
    <source>
        <dbReference type="ARBA" id="ARBA00023040"/>
    </source>
</evidence>
<dbReference type="PANTHER" id="PTHR10489:SF594">
    <property type="entry name" value="C-X-C CHEMOKINE RECEPTOR TYPE 4"/>
    <property type="match status" value="1"/>
</dbReference>
<dbReference type="PROSITE" id="PS50262">
    <property type="entry name" value="G_PROTEIN_RECEP_F1_2"/>
    <property type="match status" value="1"/>
</dbReference>
<evidence type="ECO:0000313" key="15">
    <source>
        <dbReference type="Proteomes" id="UP001311232"/>
    </source>
</evidence>
<comment type="subcellular location">
    <subcellularLocation>
        <location evidence="1">Membrane</location>
    </subcellularLocation>
</comment>
<dbReference type="Pfam" id="PF00001">
    <property type="entry name" value="7tm_1"/>
    <property type="match status" value="1"/>
</dbReference>
<dbReference type="Gene3D" id="1.20.1070.10">
    <property type="entry name" value="Rhodopsin 7-helix transmembrane proteins"/>
    <property type="match status" value="1"/>
</dbReference>
<dbReference type="GO" id="GO:0019722">
    <property type="term" value="P:calcium-mediated signaling"/>
    <property type="evidence" value="ECO:0007669"/>
    <property type="project" value="TreeGrafter"/>
</dbReference>
<comment type="caution">
    <text evidence="14">The sequence shown here is derived from an EMBL/GenBank/DDBJ whole genome shotgun (WGS) entry which is preliminary data.</text>
</comment>
<feature type="transmembrane region" description="Helical" evidence="12">
    <location>
        <begin position="427"/>
        <end position="447"/>
    </location>
</feature>
<keyword evidence="8" id="KW-0325">Glycoprotein</keyword>
<feature type="transmembrane region" description="Helical" evidence="12">
    <location>
        <begin position="243"/>
        <end position="268"/>
    </location>
</feature>
<feature type="region of interest" description="Disordered" evidence="11">
    <location>
        <begin position="452"/>
        <end position="488"/>
    </location>
</feature>
<keyword evidence="3 12" id="KW-1133">Transmembrane helix</keyword>
<evidence type="ECO:0000256" key="10">
    <source>
        <dbReference type="RuleBase" id="RU000688"/>
    </source>
</evidence>